<feature type="domain" description="CCHC-type" evidence="3">
    <location>
        <begin position="214"/>
        <end position="229"/>
    </location>
</feature>
<dbReference type="InterPro" id="IPR025836">
    <property type="entry name" value="Zn_knuckle_CX2CX4HX4C"/>
</dbReference>
<dbReference type="GO" id="GO:0003676">
    <property type="term" value="F:nucleic acid binding"/>
    <property type="evidence" value="ECO:0007669"/>
    <property type="project" value="InterPro"/>
</dbReference>
<accession>A0A803PCK8</accession>
<evidence type="ECO:0000259" key="3">
    <source>
        <dbReference type="PROSITE" id="PS50158"/>
    </source>
</evidence>
<dbReference type="Gramene" id="evm.model.04.1314">
    <property type="protein sequence ID" value="cds.evm.model.04.1314"/>
    <property type="gene ID" value="evm.TU.04.1314"/>
</dbReference>
<dbReference type="OMA" id="VEVRIDI"/>
<dbReference type="InterPro" id="IPR040256">
    <property type="entry name" value="At4g02000-like"/>
</dbReference>
<feature type="compositionally biased region" description="Basic and acidic residues" evidence="2">
    <location>
        <begin position="330"/>
        <end position="339"/>
    </location>
</feature>
<dbReference type="PANTHER" id="PTHR31286">
    <property type="entry name" value="GLYCINE-RICH CELL WALL STRUCTURAL PROTEIN 1.8-LIKE"/>
    <property type="match status" value="1"/>
</dbReference>
<evidence type="ECO:0000313" key="4">
    <source>
        <dbReference type="EnsemblPlants" id="cds.evm.model.04.1314"/>
    </source>
</evidence>
<protein>
    <recommendedName>
        <fullName evidence="3">CCHC-type domain-containing protein</fullName>
    </recommendedName>
</protein>
<dbReference type="EnsemblPlants" id="evm.model.04.1314">
    <property type="protein sequence ID" value="cds.evm.model.04.1314"/>
    <property type="gene ID" value="evm.TU.04.1314"/>
</dbReference>
<feature type="region of interest" description="Disordered" evidence="2">
    <location>
        <begin position="318"/>
        <end position="339"/>
    </location>
</feature>
<sequence length="794" mass="91558">MASSSHTGFDLNKEYAQISLEEEEEGILIGDDNEGEEVAFDDRWCLVGKFLTGRTLDFDAMRHMMASLWQPGKGVYIKELDTNRYLFQFYHEIDVQAVIDGSPWTFNRIPLIFHRLKRGEDLKLVRLHHLDLWVQIHDLKTGYMLEKVVRRAGDYVGKFVKNDAKNFNGIWREYLRVRATVDIEKPLKRRMKLCKDNGDWIWANFKYEHIPTFCFVCGLIGHAERLCPRRFDEDFNPLVKPYGNGMRAQTRRKNYLIGAQWLRTGAEQQEMIDGDGDERHSGVNVTDPTGAKIMEIDSINQGGEITSMIVGKNKSVIVGSNGHNEDDSEGEKGGKNDGKVADCDDELLILLDSKRRRRDMVQASRASELVESELGQDNVGRNGSKNDLKEVIEKLRVAIDFDGAISVDARGKSGGVALFWRVEEEVTVMELGGDYIDVRITDSDVGDWRLTGLYGEPNRSLRKRTWELLKKLRDKSRLPWCVIWDLNNVTSQEDKRGGNPYPNWLIDGFNDDLVDCGLCDMDLFGYAYTWERHRGTDDWVEVRIDIALATQAWLDLFPTAKLYNLEATTSDHCPLHLATRNAMTVAFNRKFRFENSWLKEPLCFKIIEESWSLLPNLEVLEKIKNCGDSLLVWGKDYTGNFSHRIKECKQNIRRWKKGRDMASVEQYKQAVSQLNNVLLQKEIFWKQRSKQLWLREGDSNSKYFHATATSRRRRNSIQKMKNSAGCWLDWQNGLDTLVSDYFSHLFTPTAVDFAEILHCTPATVTISQNDMLVEPVLNDEVRRALFQMHPDKST</sequence>
<dbReference type="Proteomes" id="UP000596661">
    <property type="component" value="Chromosome 4"/>
</dbReference>
<reference evidence="4" key="2">
    <citation type="submission" date="2021-03" db="UniProtKB">
        <authorList>
            <consortium name="EnsemblPlants"/>
        </authorList>
    </citation>
    <scope>IDENTIFICATION</scope>
</reference>
<evidence type="ECO:0000256" key="1">
    <source>
        <dbReference type="PROSITE-ProRule" id="PRU00047"/>
    </source>
</evidence>
<dbReference type="InterPro" id="IPR025558">
    <property type="entry name" value="DUF4283"/>
</dbReference>
<dbReference type="PROSITE" id="PS50158">
    <property type="entry name" value="ZF_CCHC"/>
    <property type="match status" value="1"/>
</dbReference>
<dbReference type="InterPro" id="IPR001878">
    <property type="entry name" value="Znf_CCHC"/>
</dbReference>
<dbReference type="EMBL" id="UZAU01000385">
    <property type="status" value="NOT_ANNOTATED_CDS"/>
    <property type="molecule type" value="Genomic_DNA"/>
</dbReference>
<reference evidence="4" key="1">
    <citation type="submission" date="2018-11" db="EMBL/GenBank/DDBJ databases">
        <authorList>
            <person name="Grassa J C."/>
        </authorList>
    </citation>
    <scope>NUCLEOTIDE SEQUENCE [LARGE SCALE GENOMIC DNA]</scope>
</reference>
<dbReference type="PANTHER" id="PTHR31286:SF183">
    <property type="entry name" value="CCHC-TYPE DOMAIN-CONTAINING PROTEIN"/>
    <property type="match status" value="1"/>
</dbReference>
<dbReference type="AlphaFoldDB" id="A0A803PCK8"/>
<dbReference type="Pfam" id="PF14111">
    <property type="entry name" value="DUF4283"/>
    <property type="match status" value="1"/>
</dbReference>
<dbReference type="GO" id="GO:0008270">
    <property type="term" value="F:zinc ion binding"/>
    <property type="evidence" value="ECO:0007669"/>
    <property type="project" value="UniProtKB-KW"/>
</dbReference>
<keyword evidence="1" id="KW-0863">Zinc-finger</keyword>
<keyword evidence="1" id="KW-0862">Zinc</keyword>
<keyword evidence="5" id="KW-1185">Reference proteome</keyword>
<dbReference type="Gene3D" id="3.60.10.10">
    <property type="entry name" value="Endonuclease/exonuclease/phosphatase"/>
    <property type="match status" value="1"/>
</dbReference>
<dbReference type="Pfam" id="PF14392">
    <property type="entry name" value="zf-CCHC_4"/>
    <property type="match status" value="1"/>
</dbReference>
<proteinExistence type="predicted"/>
<dbReference type="SUPFAM" id="SSF56219">
    <property type="entry name" value="DNase I-like"/>
    <property type="match status" value="1"/>
</dbReference>
<name>A0A803PCK8_CANSA</name>
<evidence type="ECO:0000256" key="2">
    <source>
        <dbReference type="SAM" id="MobiDB-lite"/>
    </source>
</evidence>
<evidence type="ECO:0000313" key="5">
    <source>
        <dbReference type="Proteomes" id="UP000596661"/>
    </source>
</evidence>
<keyword evidence="1" id="KW-0479">Metal-binding</keyword>
<dbReference type="InterPro" id="IPR036691">
    <property type="entry name" value="Endo/exonu/phosph_ase_sf"/>
</dbReference>
<organism evidence="4 5">
    <name type="scientific">Cannabis sativa</name>
    <name type="common">Hemp</name>
    <name type="synonym">Marijuana</name>
    <dbReference type="NCBI Taxonomy" id="3483"/>
    <lineage>
        <taxon>Eukaryota</taxon>
        <taxon>Viridiplantae</taxon>
        <taxon>Streptophyta</taxon>
        <taxon>Embryophyta</taxon>
        <taxon>Tracheophyta</taxon>
        <taxon>Spermatophyta</taxon>
        <taxon>Magnoliopsida</taxon>
        <taxon>eudicotyledons</taxon>
        <taxon>Gunneridae</taxon>
        <taxon>Pentapetalae</taxon>
        <taxon>rosids</taxon>
        <taxon>fabids</taxon>
        <taxon>Rosales</taxon>
        <taxon>Cannabaceae</taxon>
        <taxon>Cannabis</taxon>
    </lineage>
</organism>